<dbReference type="CDD" id="cd00637">
    <property type="entry name" value="7tm_classA_rhodopsin-like"/>
    <property type="match status" value="1"/>
</dbReference>
<evidence type="ECO:0000256" key="5">
    <source>
        <dbReference type="ARBA" id="ARBA00023040"/>
    </source>
</evidence>
<feature type="transmembrane region" description="Helical" evidence="10">
    <location>
        <begin position="296"/>
        <end position="317"/>
    </location>
</feature>
<keyword evidence="3 10" id="KW-0812">Transmembrane</keyword>
<protein>
    <submittedName>
        <fullName evidence="13">Uncharacterized protein LOC105847149</fullName>
    </submittedName>
</protein>
<keyword evidence="7" id="KW-0675">Receptor</keyword>
<keyword evidence="8" id="KW-0325">Glycoprotein</keyword>
<dbReference type="GeneID" id="105847149"/>
<evidence type="ECO:0000259" key="11">
    <source>
        <dbReference type="PROSITE" id="PS50262"/>
    </source>
</evidence>
<gene>
    <name evidence="13" type="primary">LOC105847149</name>
</gene>
<keyword evidence="4 10" id="KW-1133">Transmembrane helix</keyword>
<dbReference type="Gene3D" id="1.20.1070.10">
    <property type="entry name" value="Rhodopsin 7-helix transmembrane proteins"/>
    <property type="match status" value="1"/>
</dbReference>
<feature type="domain" description="G-protein coupled receptors family 1 profile" evidence="11">
    <location>
        <begin position="34"/>
        <end position="309"/>
    </location>
</feature>
<evidence type="ECO:0000313" key="12">
    <source>
        <dbReference type="Proteomes" id="UP001652625"/>
    </source>
</evidence>
<keyword evidence="12" id="KW-1185">Reference proteome</keyword>
<dbReference type="InterPro" id="IPR017452">
    <property type="entry name" value="GPCR_Rhodpsn_7TM"/>
</dbReference>
<evidence type="ECO:0000256" key="7">
    <source>
        <dbReference type="ARBA" id="ARBA00023170"/>
    </source>
</evidence>
<accession>A0ABM4BQR2</accession>
<feature type="transmembrane region" description="Helical" evidence="10">
    <location>
        <begin position="139"/>
        <end position="159"/>
    </location>
</feature>
<comment type="subcellular location">
    <subcellularLocation>
        <location evidence="1">Cell membrane</location>
        <topology evidence="1">Multi-pass membrane protein</topology>
    </subcellularLocation>
</comment>
<dbReference type="PROSITE" id="PS50262">
    <property type="entry name" value="G_PROTEIN_RECEP_F1_2"/>
    <property type="match status" value="1"/>
</dbReference>
<dbReference type="PRINTS" id="PR00237">
    <property type="entry name" value="GPCRRHODOPSN"/>
</dbReference>
<evidence type="ECO:0000256" key="10">
    <source>
        <dbReference type="SAM" id="Phobius"/>
    </source>
</evidence>
<feature type="transmembrane region" description="Helical" evidence="10">
    <location>
        <begin position="18"/>
        <end position="42"/>
    </location>
</feature>
<keyword evidence="6 10" id="KW-0472">Membrane</keyword>
<evidence type="ECO:0000256" key="8">
    <source>
        <dbReference type="ARBA" id="ARBA00023180"/>
    </source>
</evidence>
<keyword evidence="2" id="KW-1003">Cell membrane</keyword>
<keyword evidence="9" id="KW-0807">Transducer</keyword>
<evidence type="ECO:0000256" key="1">
    <source>
        <dbReference type="ARBA" id="ARBA00004651"/>
    </source>
</evidence>
<evidence type="ECO:0000256" key="4">
    <source>
        <dbReference type="ARBA" id="ARBA00022989"/>
    </source>
</evidence>
<dbReference type="Proteomes" id="UP001652625">
    <property type="component" value="Chromosome 04"/>
</dbReference>
<proteinExistence type="predicted"/>
<dbReference type="Pfam" id="PF00001">
    <property type="entry name" value="7tm_1"/>
    <property type="match status" value="1"/>
</dbReference>
<feature type="transmembrane region" description="Helical" evidence="10">
    <location>
        <begin position="92"/>
        <end position="118"/>
    </location>
</feature>
<reference evidence="13" key="1">
    <citation type="submission" date="2025-08" db="UniProtKB">
        <authorList>
            <consortium name="RefSeq"/>
        </authorList>
    </citation>
    <scope>IDENTIFICATION</scope>
</reference>
<evidence type="ECO:0000256" key="6">
    <source>
        <dbReference type="ARBA" id="ARBA00023136"/>
    </source>
</evidence>
<feature type="transmembrane region" description="Helical" evidence="10">
    <location>
        <begin position="165"/>
        <end position="188"/>
    </location>
</feature>
<evidence type="ECO:0000256" key="3">
    <source>
        <dbReference type="ARBA" id="ARBA00022692"/>
    </source>
</evidence>
<dbReference type="RefSeq" id="XP_065651474.1">
    <property type="nucleotide sequence ID" value="XM_065795402.1"/>
</dbReference>
<keyword evidence="5" id="KW-0297">G-protein coupled receptor</keyword>
<dbReference type="SUPFAM" id="SSF81321">
    <property type="entry name" value="Family A G protein-coupled receptor-like"/>
    <property type="match status" value="1"/>
</dbReference>
<evidence type="ECO:0000256" key="9">
    <source>
        <dbReference type="ARBA" id="ARBA00023224"/>
    </source>
</evidence>
<evidence type="ECO:0000256" key="2">
    <source>
        <dbReference type="ARBA" id="ARBA00022475"/>
    </source>
</evidence>
<organism evidence="12 13">
    <name type="scientific">Hydra vulgaris</name>
    <name type="common">Hydra</name>
    <name type="synonym">Hydra attenuata</name>
    <dbReference type="NCBI Taxonomy" id="6087"/>
    <lineage>
        <taxon>Eukaryota</taxon>
        <taxon>Metazoa</taxon>
        <taxon>Cnidaria</taxon>
        <taxon>Hydrozoa</taxon>
        <taxon>Hydroidolina</taxon>
        <taxon>Anthoathecata</taxon>
        <taxon>Aplanulata</taxon>
        <taxon>Hydridae</taxon>
        <taxon>Hydra</taxon>
    </lineage>
</organism>
<name>A0ABM4BQR2_HYDVU</name>
<dbReference type="PANTHER" id="PTHR24246:SF27">
    <property type="entry name" value="ADENOSINE RECEPTOR, ISOFORM A"/>
    <property type="match status" value="1"/>
</dbReference>
<dbReference type="InterPro" id="IPR000276">
    <property type="entry name" value="GPCR_Rhodpsn"/>
</dbReference>
<sequence>MAAATSCNDTHNITSLSMFSLSFSSLLCVGTVTTNALLITAILGDKRKVFKRAVFYKLLLNITIADLLTGAVNDASAVSFHFKEANKKYISYYEVLLVHLGLFMFCNVSFISMALLCVDRIIALIRPIVYRNGLSNQTCNLILISTWFLSLLLLLPYFSMGYVKYLSVFLFTSVSVTFIALILMIYLYKTRFVISCNLKKLSLTSDERKKTNETFTKVNQITKESQFKKTSKLKSQDEKFYDKEKYILYKIGQFNPNFIFNQKNDKQVTNQNNIIFNFNQVNLKSYSAEQRVNQSFIIMLFVFFITYFPACGVTLYLNLCGLCNCTLTHVLRDFTYLSLLSSALWRSINFACRITTLKKRINEIITHVKRIKRPTKST</sequence>
<dbReference type="PANTHER" id="PTHR24246">
    <property type="entry name" value="OLFACTORY RECEPTOR AND ADENOSINE RECEPTOR"/>
    <property type="match status" value="1"/>
</dbReference>
<evidence type="ECO:0000313" key="13">
    <source>
        <dbReference type="RefSeq" id="XP_065651474.1"/>
    </source>
</evidence>